<dbReference type="Gene3D" id="3.60.21.10">
    <property type="match status" value="1"/>
</dbReference>
<dbReference type="GO" id="GO:0016787">
    <property type="term" value="F:hydrolase activity"/>
    <property type="evidence" value="ECO:0007669"/>
    <property type="project" value="InterPro"/>
</dbReference>
<dbReference type="EMBL" id="CAESAK010000014">
    <property type="protein sequence ID" value="CAB4331297.1"/>
    <property type="molecule type" value="Genomic_DNA"/>
</dbReference>
<evidence type="ECO:0000313" key="2">
    <source>
        <dbReference type="EMBL" id="CAB4331297.1"/>
    </source>
</evidence>
<dbReference type="PANTHER" id="PTHR11575:SF24">
    <property type="entry name" value="5'-NUCLEOTIDASE"/>
    <property type="match status" value="1"/>
</dbReference>
<accession>A0A6J5YQY2</accession>
<dbReference type="PANTHER" id="PTHR11575">
    <property type="entry name" value="5'-NUCLEOTIDASE-RELATED"/>
    <property type="match status" value="1"/>
</dbReference>
<gene>
    <name evidence="2" type="ORF">UFOPK3775_00189</name>
</gene>
<dbReference type="SUPFAM" id="SSF56300">
    <property type="entry name" value="Metallo-dependent phosphatases"/>
    <property type="match status" value="1"/>
</dbReference>
<dbReference type="SUPFAM" id="SSF55816">
    <property type="entry name" value="5'-nucleotidase (syn. UDP-sugar hydrolase), C-terminal domain"/>
    <property type="match status" value="1"/>
</dbReference>
<protein>
    <submittedName>
        <fullName evidence="2">Unannotated protein</fullName>
    </submittedName>
</protein>
<feature type="domain" description="5'-Nucleotidase C-terminal" evidence="1">
    <location>
        <begin position="180"/>
        <end position="352"/>
    </location>
</feature>
<dbReference type="Gene3D" id="3.90.780.10">
    <property type="entry name" value="5'-Nucleotidase, C-terminal domain"/>
    <property type="match status" value="1"/>
</dbReference>
<dbReference type="InterPro" id="IPR029052">
    <property type="entry name" value="Metallo-depent_PP-like"/>
</dbReference>
<sequence>MERNGIKIGIVGSNTESTVEQVFPGNLVGPSGEIVIDSSAKGINAAIADVRAQGAQVVIALVHQGWTENVNGAPVGRLSELSSQIKGADVIYGGHSHLVYSTSLPGNIRKSPTLVAEVRNAGVEYSRTAVCVDTNRNRVVGSAVEYISKAEAAKLTPDATAAALVKGYKDQLAPKLDVKIGTVSAVFPRGGSPAVERSGETPIGNFTADAIRAKYKTDFVLLNGGGMRDTFPAKTYTPLDKTLVRPATSATGPYDVTVGDALTVFPFGNSVSTTTITGTLLWRALENGVGGAYPADGRFPQISGFKFTFDSSKPIGSRVVSVTKLDGTAIAKDSTVYTVATLDYIVQGGDGYIGVFSPATAKVRDLLVDIFIEAVRTGKNITMPVADGRTKKVG</sequence>
<dbReference type="PRINTS" id="PR01607">
    <property type="entry name" value="APYRASEFAMLY"/>
</dbReference>
<proteinExistence type="predicted"/>
<dbReference type="InterPro" id="IPR008334">
    <property type="entry name" value="5'-Nucleotdase_C"/>
</dbReference>
<dbReference type="GO" id="GO:0009166">
    <property type="term" value="P:nucleotide catabolic process"/>
    <property type="evidence" value="ECO:0007669"/>
    <property type="project" value="InterPro"/>
</dbReference>
<name>A0A6J5YQY2_9ZZZZ</name>
<organism evidence="2">
    <name type="scientific">freshwater metagenome</name>
    <dbReference type="NCBI Taxonomy" id="449393"/>
    <lineage>
        <taxon>unclassified sequences</taxon>
        <taxon>metagenomes</taxon>
        <taxon>ecological metagenomes</taxon>
    </lineage>
</organism>
<evidence type="ECO:0000259" key="1">
    <source>
        <dbReference type="Pfam" id="PF02872"/>
    </source>
</evidence>
<dbReference type="Pfam" id="PF02872">
    <property type="entry name" value="5_nucleotid_C"/>
    <property type="match status" value="1"/>
</dbReference>
<dbReference type="AlphaFoldDB" id="A0A6J5YQY2"/>
<dbReference type="InterPro" id="IPR036907">
    <property type="entry name" value="5'-Nucleotdase_C_sf"/>
</dbReference>
<dbReference type="InterPro" id="IPR006179">
    <property type="entry name" value="5_nucleotidase/apyrase"/>
</dbReference>
<reference evidence="2" key="1">
    <citation type="submission" date="2020-05" db="EMBL/GenBank/DDBJ databases">
        <authorList>
            <person name="Chiriac C."/>
            <person name="Salcher M."/>
            <person name="Ghai R."/>
            <person name="Kavagutti S V."/>
        </authorList>
    </citation>
    <scope>NUCLEOTIDE SEQUENCE</scope>
</reference>